<dbReference type="Pfam" id="PF02152">
    <property type="entry name" value="FolB"/>
    <property type="match status" value="1"/>
</dbReference>
<comment type="similarity">
    <text evidence="3 6">Belongs to the DHNA family.</text>
</comment>
<dbReference type="NCBIfam" id="TIGR00525">
    <property type="entry name" value="folB"/>
    <property type="match status" value="1"/>
</dbReference>
<dbReference type="SUPFAM" id="SSF55620">
    <property type="entry name" value="Tetrahydrobiopterin biosynthesis enzymes-like"/>
    <property type="match status" value="1"/>
</dbReference>
<organism evidence="8 9">
    <name type="scientific">Luteimonas terrae</name>
    <dbReference type="NCBI Taxonomy" id="1530191"/>
    <lineage>
        <taxon>Bacteria</taxon>
        <taxon>Pseudomonadati</taxon>
        <taxon>Pseudomonadota</taxon>
        <taxon>Gammaproteobacteria</taxon>
        <taxon>Lysobacterales</taxon>
        <taxon>Lysobacteraceae</taxon>
        <taxon>Luteimonas</taxon>
    </lineage>
</organism>
<protein>
    <recommendedName>
        <fullName evidence="6">7,8-dihydroneopterin aldolase</fullName>
        <ecNumber evidence="6">4.1.2.25</ecNumber>
    </recommendedName>
</protein>
<dbReference type="NCBIfam" id="TIGR00526">
    <property type="entry name" value="folB_dom"/>
    <property type="match status" value="1"/>
</dbReference>
<reference evidence="8 9" key="1">
    <citation type="submission" date="2023-07" db="EMBL/GenBank/DDBJ databases">
        <title>Sorghum-associated microbial communities from plants grown in Nebraska, USA.</title>
        <authorList>
            <person name="Schachtman D."/>
        </authorList>
    </citation>
    <scope>NUCLEOTIDE SEQUENCE [LARGE SCALE GENOMIC DNA]</scope>
    <source>
        <strain evidence="8 9">4099</strain>
    </source>
</reference>
<evidence type="ECO:0000256" key="5">
    <source>
        <dbReference type="ARBA" id="ARBA00023239"/>
    </source>
</evidence>
<evidence type="ECO:0000256" key="3">
    <source>
        <dbReference type="ARBA" id="ARBA00005708"/>
    </source>
</evidence>
<evidence type="ECO:0000256" key="1">
    <source>
        <dbReference type="ARBA" id="ARBA00001353"/>
    </source>
</evidence>
<sequence length="169" mass="18905">MSDSKERLVANVAIPCRTLAKLLLLLLLLLLLFRITNLPITNPGFSMDKVFIEGLEIEALIGIYDWERRIRQPLVFDVEMAFDNRVPAASDDINDTLNYKAVSKRLIDYVSASEFGLVETLAERCAAIVIEEFKVDWVRLKLSKPGAVRGARAVGVLIERTASATQQVD</sequence>
<dbReference type="EMBL" id="JAVDWO010000002">
    <property type="protein sequence ID" value="MDR7191885.1"/>
    <property type="molecule type" value="Genomic_DNA"/>
</dbReference>
<dbReference type="PANTHER" id="PTHR42844">
    <property type="entry name" value="DIHYDRONEOPTERIN ALDOLASE 1-RELATED"/>
    <property type="match status" value="1"/>
</dbReference>
<dbReference type="EC" id="4.1.2.25" evidence="6"/>
<proteinExistence type="inferred from homology"/>
<comment type="caution">
    <text evidence="8">The sequence shown here is derived from an EMBL/GenBank/DDBJ whole genome shotgun (WGS) entry which is preliminary data.</text>
</comment>
<keyword evidence="4 6" id="KW-0289">Folate biosynthesis</keyword>
<dbReference type="InterPro" id="IPR043133">
    <property type="entry name" value="GTP-CH-I_C/QueF"/>
</dbReference>
<dbReference type="Proteomes" id="UP001256588">
    <property type="component" value="Unassembled WGS sequence"/>
</dbReference>
<keyword evidence="5 6" id="KW-0456">Lyase</keyword>
<evidence type="ECO:0000259" key="7">
    <source>
        <dbReference type="SMART" id="SM00905"/>
    </source>
</evidence>
<dbReference type="SMART" id="SM00905">
    <property type="entry name" value="FolB"/>
    <property type="match status" value="1"/>
</dbReference>
<comment type="pathway">
    <text evidence="2 6">Cofactor biosynthesis; tetrahydrofolate biosynthesis; 2-amino-4-hydroxy-6-hydroxymethyl-7,8-dihydropteridine diphosphate from 7,8-dihydroneopterin triphosphate: step 3/4.</text>
</comment>
<comment type="catalytic activity">
    <reaction evidence="1 6">
        <text>7,8-dihydroneopterin = 6-hydroxymethyl-7,8-dihydropterin + glycolaldehyde</text>
        <dbReference type="Rhea" id="RHEA:10540"/>
        <dbReference type="ChEBI" id="CHEBI:17001"/>
        <dbReference type="ChEBI" id="CHEBI:17071"/>
        <dbReference type="ChEBI" id="CHEBI:44841"/>
        <dbReference type="EC" id="4.1.2.25"/>
    </reaction>
</comment>
<evidence type="ECO:0000256" key="6">
    <source>
        <dbReference type="RuleBase" id="RU362079"/>
    </source>
</evidence>
<evidence type="ECO:0000313" key="8">
    <source>
        <dbReference type="EMBL" id="MDR7191885.1"/>
    </source>
</evidence>
<dbReference type="CDD" id="cd00534">
    <property type="entry name" value="DHNA_DHNTPE"/>
    <property type="match status" value="1"/>
</dbReference>
<gene>
    <name evidence="8" type="ORF">J2W68_000593</name>
</gene>
<accession>A0ABU1XUI7</accession>
<dbReference type="InterPro" id="IPR006157">
    <property type="entry name" value="FolB_dom"/>
</dbReference>
<keyword evidence="9" id="KW-1185">Reference proteome</keyword>
<evidence type="ECO:0000256" key="2">
    <source>
        <dbReference type="ARBA" id="ARBA00005013"/>
    </source>
</evidence>
<name>A0ABU1XUI7_9GAMM</name>
<comment type="function">
    <text evidence="6">Catalyzes the conversion of 7,8-dihydroneopterin to 6-hydroxymethyl-7,8-dihydropterin.</text>
</comment>
<dbReference type="InterPro" id="IPR006156">
    <property type="entry name" value="Dihydroneopterin_aldolase"/>
</dbReference>
<dbReference type="Gene3D" id="3.30.1130.10">
    <property type="match status" value="1"/>
</dbReference>
<dbReference type="PANTHER" id="PTHR42844:SF1">
    <property type="entry name" value="DIHYDRONEOPTERIN ALDOLASE 1-RELATED"/>
    <property type="match status" value="1"/>
</dbReference>
<evidence type="ECO:0000313" key="9">
    <source>
        <dbReference type="Proteomes" id="UP001256588"/>
    </source>
</evidence>
<evidence type="ECO:0000256" key="4">
    <source>
        <dbReference type="ARBA" id="ARBA00022909"/>
    </source>
</evidence>
<feature type="domain" description="Dihydroneopterin aldolase/epimerase" evidence="7">
    <location>
        <begin position="50"/>
        <end position="160"/>
    </location>
</feature>